<feature type="non-terminal residue" evidence="2">
    <location>
        <position position="206"/>
    </location>
</feature>
<dbReference type="PANTHER" id="PTHR10145:SF6">
    <property type="entry name" value="TRANSCRIPTION ELONGATION FACTOR SPT6"/>
    <property type="match status" value="1"/>
</dbReference>
<dbReference type="AlphaFoldDB" id="A0A9N9G5P2"/>
<evidence type="ECO:0000259" key="1">
    <source>
        <dbReference type="Pfam" id="PF14633"/>
    </source>
</evidence>
<dbReference type="InterPro" id="IPR035420">
    <property type="entry name" value="Spt6_SH2"/>
</dbReference>
<organism evidence="2 3">
    <name type="scientific">Diversispora eburnea</name>
    <dbReference type="NCBI Taxonomy" id="1213867"/>
    <lineage>
        <taxon>Eukaryota</taxon>
        <taxon>Fungi</taxon>
        <taxon>Fungi incertae sedis</taxon>
        <taxon>Mucoromycota</taxon>
        <taxon>Glomeromycotina</taxon>
        <taxon>Glomeromycetes</taxon>
        <taxon>Diversisporales</taxon>
        <taxon>Diversisporaceae</taxon>
        <taxon>Diversispora</taxon>
    </lineage>
</organism>
<comment type="caution">
    <text evidence="2">The sequence shown here is derived from an EMBL/GenBank/DDBJ whole genome shotgun (WGS) entry which is preliminary data.</text>
</comment>
<dbReference type="Pfam" id="PF14633">
    <property type="entry name" value="SH2_2"/>
    <property type="match status" value="1"/>
</dbReference>
<dbReference type="InterPro" id="IPR036860">
    <property type="entry name" value="SH2_dom_sf"/>
</dbReference>
<evidence type="ECO:0000313" key="2">
    <source>
        <dbReference type="EMBL" id="CAG8578890.1"/>
    </source>
</evidence>
<dbReference type="GO" id="GO:0140673">
    <property type="term" value="P:transcription elongation-coupled chromatin remodeling"/>
    <property type="evidence" value="ECO:0007669"/>
    <property type="project" value="InterPro"/>
</dbReference>
<proteinExistence type="predicted"/>
<dbReference type="GO" id="GO:0034728">
    <property type="term" value="P:nucleosome organization"/>
    <property type="evidence" value="ECO:0007669"/>
    <property type="project" value="TreeGrafter"/>
</dbReference>
<dbReference type="GO" id="GO:0042393">
    <property type="term" value="F:histone binding"/>
    <property type="evidence" value="ECO:0007669"/>
    <property type="project" value="TreeGrafter"/>
</dbReference>
<dbReference type="PANTHER" id="PTHR10145">
    <property type="entry name" value="TRANSCRIPTION ELONGATION FACTOR SPT6"/>
    <property type="match status" value="1"/>
</dbReference>
<feature type="domain" description="Spt6 SH2" evidence="1">
    <location>
        <begin position="84"/>
        <end position="206"/>
    </location>
</feature>
<dbReference type="GO" id="GO:0008023">
    <property type="term" value="C:transcription elongation factor complex"/>
    <property type="evidence" value="ECO:0007669"/>
    <property type="project" value="TreeGrafter"/>
</dbReference>
<keyword evidence="3" id="KW-1185">Reference proteome</keyword>
<dbReference type="OrthoDB" id="995477at2759"/>
<name>A0A9N9G5P2_9GLOM</name>
<sequence length="206" mass="23418">MVCDALDLDNEEAEEEMYKLTRSFVNPHRNFEIPTTNQVFKMETGKNDVSLFPGQIVTVQIMPEVIQVSKKAIPVHIPISSPIRIILHPMFHQMTYSKAVQYLKDKSNGSYVVKPTPKGFGYIAITYIVEKDKAGVSVGLRLEVEGCKYIYSDLGELIVQYVEPKARRAEDLMAHAKFKSSVENLNSLEMNPNHSSYGFCFDYEMP</sequence>
<dbReference type="SUPFAM" id="SSF55550">
    <property type="entry name" value="SH2 domain"/>
    <property type="match status" value="1"/>
</dbReference>
<evidence type="ECO:0000313" key="3">
    <source>
        <dbReference type="Proteomes" id="UP000789706"/>
    </source>
</evidence>
<reference evidence="2" key="1">
    <citation type="submission" date="2021-06" db="EMBL/GenBank/DDBJ databases">
        <authorList>
            <person name="Kallberg Y."/>
            <person name="Tangrot J."/>
            <person name="Rosling A."/>
        </authorList>
    </citation>
    <scope>NUCLEOTIDE SEQUENCE</scope>
    <source>
        <strain evidence="2">AZ414A</strain>
    </source>
</reference>
<gene>
    <name evidence="2" type="ORF">DEBURN_LOCUS8474</name>
</gene>
<dbReference type="EMBL" id="CAJVPK010001253">
    <property type="protein sequence ID" value="CAG8578890.1"/>
    <property type="molecule type" value="Genomic_DNA"/>
</dbReference>
<accession>A0A9N9G5P2</accession>
<protein>
    <submittedName>
        <fullName evidence="2">10866_t:CDS:1</fullName>
    </submittedName>
</protein>
<dbReference type="Gene3D" id="3.30.505.10">
    <property type="entry name" value="SH2 domain"/>
    <property type="match status" value="1"/>
</dbReference>
<dbReference type="Proteomes" id="UP000789706">
    <property type="component" value="Unassembled WGS sequence"/>
</dbReference>
<dbReference type="InterPro" id="IPR017072">
    <property type="entry name" value="TF_Spt6"/>
</dbReference>
<dbReference type="GO" id="GO:0031491">
    <property type="term" value="F:nucleosome binding"/>
    <property type="evidence" value="ECO:0007669"/>
    <property type="project" value="TreeGrafter"/>
</dbReference>